<protein>
    <submittedName>
        <fullName evidence="2">Uncharacterized protein</fullName>
    </submittedName>
</protein>
<proteinExistence type="predicted"/>
<keyword evidence="3" id="KW-1185">Reference proteome</keyword>
<keyword evidence="1" id="KW-1133">Transmembrane helix</keyword>
<organism evidence="2 3">
    <name type="scientific">Marivirga sericea</name>
    <dbReference type="NCBI Taxonomy" id="1028"/>
    <lineage>
        <taxon>Bacteria</taxon>
        <taxon>Pseudomonadati</taxon>
        <taxon>Bacteroidota</taxon>
        <taxon>Cytophagia</taxon>
        <taxon>Cytophagales</taxon>
        <taxon>Marivirgaceae</taxon>
        <taxon>Marivirga</taxon>
    </lineage>
</organism>
<accession>A0A1X7J2C0</accession>
<dbReference type="EMBL" id="FXAW01000002">
    <property type="protein sequence ID" value="SMG21696.1"/>
    <property type="molecule type" value="Genomic_DNA"/>
</dbReference>
<dbReference type="AlphaFoldDB" id="A0A1X7J2C0"/>
<feature type="transmembrane region" description="Helical" evidence="1">
    <location>
        <begin position="45"/>
        <end position="64"/>
    </location>
</feature>
<evidence type="ECO:0000313" key="3">
    <source>
        <dbReference type="Proteomes" id="UP000193804"/>
    </source>
</evidence>
<dbReference type="RefSeq" id="WP_085516187.1">
    <property type="nucleotide sequence ID" value="NZ_FXAW01000002.1"/>
</dbReference>
<dbReference type="Proteomes" id="UP000193804">
    <property type="component" value="Unassembled WGS sequence"/>
</dbReference>
<keyword evidence="1" id="KW-0812">Transmembrane</keyword>
<evidence type="ECO:0000256" key="1">
    <source>
        <dbReference type="SAM" id="Phobius"/>
    </source>
</evidence>
<reference evidence="3" key="1">
    <citation type="submission" date="2017-04" db="EMBL/GenBank/DDBJ databases">
        <authorList>
            <person name="Varghese N."/>
            <person name="Submissions S."/>
        </authorList>
    </citation>
    <scope>NUCLEOTIDE SEQUENCE [LARGE SCALE GENOMIC DNA]</scope>
    <source>
        <strain evidence="3">DSM 4125</strain>
    </source>
</reference>
<dbReference type="STRING" id="1028.SAMN05661096_01220"/>
<keyword evidence="1" id="KW-0472">Membrane</keyword>
<evidence type="ECO:0000313" key="2">
    <source>
        <dbReference type="EMBL" id="SMG21696.1"/>
    </source>
</evidence>
<feature type="transmembrane region" description="Helical" evidence="1">
    <location>
        <begin position="12"/>
        <end position="33"/>
    </location>
</feature>
<name>A0A1X7J2C0_9BACT</name>
<sequence>MNGKEYLNKKFSYIKKLSIIVIVSNLVYFYFKFAISEPVIDIETIYIFSLGINVLCASFVLNHVKDLIKSVK</sequence>
<gene>
    <name evidence="2" type="ORF">SAMN05661096_01220</name>
</gene>